<organism evidence="2 3">
    <name type="scientific">Pyrenophora seminiperda CCB06</name>
    <dbReference type="NCBI Taxonomy" id="1302712"/>
    <lineage>
        <taxon>Eukaryota</taxon>
        <taxon>Fungi</taxon>
        <taxon>Dikarya</taxon>
        <taxon>Ascomycota</taxon>
        <taxon>Pezizomycotina</taxon>
        <taxon>Dothideomycetes</taxon>
        <taxon>Pleosporomycetidae</taxon>
        <taxon>Pleosporales</taxon>
        <taxon>Pleosporineae</taxon>
        <taxon>Pleosporaceae</taxon>
        <taxon>Pyrenophora</taxon>
    </lineage>
</organism>
<feature type="compositionally biased region" description="Polar residues" evidence="1">
    <location>
        <begin position="11"/>
        <end position="20"/>
    </location>
</feature>
<proteinExistence type="predicted"/>
<evidence type="ECO:0000256" key="1">
    <source>
        <dbReference type="SAM" id="MobiDB-lite"/>
    </source>
</evidence>
<name>A0A3M7M0K7_9PLEO</name>
<dbReference type="EMBL" id="KE747814">
    <property type="protein sequence ID" value="RMZ67989.1"/>
    <property type="molecule type" value="Genomic_DNA"/>
</dbReference>
<accession>A0A3M7M0K7</accession>
<gene>
    <name evidence="2" type="ORF">GMOD_00004092</name>
</gene>
<feature type="region of interest" description="Disordered" evidence="1">
    <location>
        <begin position="1"/>
        <end position="20"/>
    </location>
</feature>
<dbReference type="AlphaFoldDB" id="A0A3M7M0K7"/>
<keyword evidence="3" id="KW-1185">Reference proteome</keyword>
<dbReference type="Proteomes" id="UP000265663">
    <property type="component" value="Unassembled WGS sequence"/>
</dbReference>
<protein>
    <submittedName>
        <fullName evidence="2">Uncharacterized protein</fullName>
    </submittedName>
</protein>
<reference evidence="2 3" key="1">
    <citation type="journal article" date="2014" name="PLoS ONE">
        <title>De novo Genome Assembly of the Fungal Plant Pathogen Pyrenophora semeniperda.</title>
        <authorList>
            <person name="Soliai M.M."/>
            <person name="Meyer S.E."/>
            <person name="Udall J.A."/>
            <person name="Elzinga D.E."/>
            <person name="Hermansen R.A."/>
            <person name="Bodily P.M."/>
            <person name="Hart A.A."/>
            <person name="Coleman C.E."/>
        </authorList>
    </citation>
    <scope>NUCLEOTIDE SEQUENCE [LARGE SCALE GENOMIC DNA]</scope>
    <source>
        <strain evidence="2 3">CCB06</strain>
        <tissue evidence="2">Mycelium</tissue>
    </source>
</reference>
<evidence type="ECO:0000313" key="2">
    <source>
        <dbReference type="EMBL" id="RMZ67989.1"/>
    </source>
</evidence>
<evidence type="ECO:0000313" key="3">
    <source>
        <dbReference type="Proteomes" id="UP000265663"/>
    </source>
</evidence>
<sequence>MPRRRRRHNATDANSARSQVISTAAQQDKTRCLSSAVHPTTIPSPFLFHTLAVGIDVYIRLSHPQTIR</sequence>